<name>A0A0G4I7K2_9ALVE</name>
<evidence type="ECO:0000256" key="1">
    <source>
        <dbReference type="SAM" id="MobiDB-lite"/>
    </source>
</evidence>
<gene>
    <name evidence="2" type="ORF">Cvel_36540</name>
</gene>
<sequence length="481" mass="51241">MEDLESRSGGGSLADVGDLQGEDRRFVPRALLLSDSVCLEDGDTLLKDGEGREATGELEGEMGVHGVRSGGGGILHGHGMPYVKSPTESLRDVPMIKSRGTTPVTPAPPHAVSKGLSQIITPGLQMQQQQRKEEEMIRRKLEQQERERVERNQKGEKKEEETLLPSHQTLGADRDGSPEGTLSQPGEGDSSTDFSASELNDIHFEKQNFADRDPPKRPECVSPLPLPLRVPAAPQGEKGREKERASACVAPLSGSPLEAPRGGALGQTASAVIDKAALSIPLHGAPVILREPSLPPSSPRGRSSDPLHPMNGEAHHINPFSRGGPFTRPPSDFMPPPCREGEPTQQALTPITAGTHALYKSIGVVADNVISSFHASTAVVPHHPRMEGGGDPSDVLFEGPAAQLHEGSRVVHRRVFSQQNGTGGTRTKGRTTADTENTQGGGYQDTPRQGGEEEMKGRREGRRRQNGGGQGKGQQKKGGGG</sequence>
<reference evidence="2" key="1">
    <citation type="submission" date="2014-11" db="EMBL/GenBank/DDBJ databases">
        <authorList>
            <person name="Otto D Thomas"/>
            <person name="Naeem Raeece"/>
        </authorList>
    </citation>
    <scope>NUCLEOTIDE SEQUENCE</scope>
</reference>
<feature type="non-terminal residue" evidence="2">
    <location>
        <position position="481"/>
    </location>
</feature>
<accession>A0A0G4I7K2</accession>
<organism evidence="2">
    <name type="scientific">Chromera velia CCMP2878</name>
    <dbReference type="NCBI Taxonomy" id="1169474"/>
    <lineage>
        <taxon>Eukaryota</taxon>
        <taxon>Sar</taxon>
        <taxon>Alveolata</taxon>
        <taxon>Colpodellida</taxon>
        <taxon>Chromeraceae</taxon>
        <taxon>Chromera</taxon>
    </lineage>
</organism>
<proteinExistence type="predicted"/>
<feature type="region of interest" description="Disordered" evidence="1">
    <location>
        <begin position="141"/>
        <end position="261"/>
    </location>
</feature>
<feature type="region of interest" description="Disordered" evidence="1">
    <location>
        <begin position="97"/>
        <end position="119"/>
    </location>
</feature>
<protein>
    <submittedName>
        <fullName evidence="2">Uncharacterized protein</fullName>
    </submittedName>
</protein>
<feature type="region of interest" description="Disordered" evidence="1">
    <location>
        <begin position="1"/>
        <end position="20"/>
    </location>
</feature>
<dbReference type="VEuPathDB" id="CryptoDB:Cvel_36540"/>
<evidence type="ECO:0000313" key="2">
    <source>
        <dbReference type="EMBL" id="CEM53042.1"/>
    </source>
</evidence>
<feature type="compositionally biased region" description="Polar residues" evidence="1">
    <location>
        <begin position="180"/>
        <end position="198"/>
    </location>
</feature>
<feature type="compositionally biased region" description="Gly residues" evidence="1">
    <location>
        <begin position="466"/>
        <end position="481"/>
    </location>
</feature>
<dbReference type="EMBL" id="CDMZ01005484">
    <property type="protein sequence ID" value="CEM53042.1"/>
    <property type="molecule type" value="Genomic_DNA"/>
</dbReference>
<feature type="region of interest" description="Disordered" evidence="1">
    <location>
        <begin position="405"/>
        <end position="481"/>
    </location>
</feature>
<feature type="compositionally biased region" description="Basic and acidic residues" evidence="1">
    <location>
        <begin position="200"/>
        <end position="219"/>
    </location>
</feature>
<feature type="compositionally biased region" description="Basic and acidic residues" evidence="1">
    <location>
        <begin position="141"/>
        <end position="161"/>
    </location>
</feature>
<dbReference type="AlphaFoldDB" id="A0A0G4I7K2"/>
<feature type="region of interest" description="Disordered" evidence="1">
    <location>
        <begin position="289"/>
        <end position="344"/>
    </location>
</feature>